<reference evidence="12" key="2">
    <citation type="submission" date="2025-09" db="UniProtKB">
        <authorList>
            <consortium name="Ensembl"/>
        </authorList>
    </citation>
    <scope>IDENTIFICATION</scope>
</reference>
<evidence type="ECO:0000256" key="7">
    <source>
        <dbReference type="ARBA" id="ARBA00022989"/>
    </source>
</evidence>
<dbReference type="GeneTree" id="ENSGT00980000202834"/>
<evidence type="ECO:0000256" key="3">
    <source>
        <dbReference type="ARBA" id="ARBA00010998"/>
    </source>
</evidence>
<organism evidence="12 13">
    <name type="scientific">Sciurus vulgaris</name>
    <name type="common">Eurasian red squirrel</name>
    <dbReference type="NCBI Taxonomy" id="55149"/>
    <lineage>
        <taxon>Eukaryota</taxon>
        <taxon>Metazoa</taxon>
        <taxon>Chordata</taxon>
        <taxon>Craniata</taxon>
        <taxon>Vertebrata</taxon>
        <taxon>Euteleostomi</taxon>
        <taxon>Mammalia</taxon>
        <taxon>Eutheria</taxon>
        <taxon>Euarchontoglires</taxon>
        <taxon>Glires</taxon>
        <taxon>Rodentia</taxon>
        <taxon>Sciuromorpha</taxon>
        <taxon>Sciuridae</taxon>
        <taxon>Sciurinae</taxon>
        <taxon>Sciurini</taxon>
        <taxon>Sciurus</taxon>
    </lineage>
</organism>
<dbReference type="Pfam" id="PF09771">
    <property type="entry name" value="Tmemb_18A"/>
    <property type="match status" value="1"/>
</dbReference>
<evidence type="ECO:0000256" key="11">
    <source>
        <dbReference type="ARBA" id="ARBA00030458"/>
    </source>
</evidence>
<keyword evidence="8" id="KW-0443">Lipid metabolism</keyword>
<dbReference type="PANTHER" id="PTHR20996:SF1">
    <property type="entry name" value="NUCLEAR ENVELOPE PHOSPHATASE-REGULATORY SUBUNIT 1"/>
    <property type="match status" value="1"/>
</dbReference>
<dbReference type="AlphaFoldDB" id="A0A8D2D916"/>
<evidence type="ECO:0000256" key="1">
    <source>
        <dbReference type="ARBA" id="ARBA00004232"/>
    </source>
</evidence>
<keyword evidence="10" id="KW-0539">Nucleus</keyword>
<comment type="subcellular location">
    <subcellularLocation>
        <location evidence="2">Cytoplasm</location>
    </subcellularLocation>
    <subcellularLocation>
        <location evidence="1">Nucleus membrane</location>
        <topology evidence="1">Multi-pass membrane protein</topology>
    </subcellularLocation>
</comment>
<evidence type="ECO:0000313" key="12">
    <source>
        <dbReference type="Ensembl" id="ENSSVLP00005021294.1"/>
    </source>
</evidence>
<evidence type="ECO:0000256" key="2">
    <source>
        <dbReference type="ARBA" id="ARBA00004496"/>
    </source>
</evidence>
<dbReference type="Ensembl" id="ENSSVLT00005023721.1">
    <property type="protein sequence ID" value="ENSSVLP00005021294.1"/>
    <property type="gene ID" value="ENSSVLG00005016998.1"/>
</dbReference>
<name>A0A8D2D916_SCIVU</name>
<dbReference type="InterPro" id="IPR019168">
    <property type="entry name" value="NEP1-R1"/>
</dbReference>
<keyword evidence="13" id="KW-1185">Reference proteome</keyword>
<dbReference type="GO" id="GO:0071595">
    <property type="term" value="C:Nem1-Spo7 phosphatase complex"/>
    <property type="evidence" value="ECO:0007669"/>
    <property type="project" value="InterPro"/>
</dbReference>
<comment type="similarity">
    <text evidence="3">Belongs to the CNEP1R1 family.</text>
</comment>
<dbReference type="GO" id="GO:0005737">
    <property type="term" value="C:cytoplasm"/>
    <property type="evidence" value="ECO:0007669"/>
    <property type="project" value="UniProtKB-SubCell"/>
</dbReference>
<sequence length="116" mass="13042">HILSKSAEDILQDAFERSFSKYIHHLEPAPGPWRMLHMEEFLCPGAWNEFIDPQTQKGPSSLFMELSHSSLLAFPSSRLVLCWIHKRQVAPSITAAGCQTVLAEHNWICDDTGGPV</sequence>
<evidence type="ECO:0000256" key="9">
    <source>
        <dbReference type="ARBA" id="ARBA00023136"/>
    </source>
</evidence>
<keyword evidence="5" id="KW-0963">Cytoplasm</keyword>
<evidence type="ECO:0000256" key="10">
    <source>
        <dbReference type="ARBA" id="ARBA00023242"/>
    </source>
</evidence>
<dbReference type="GO" id="GO:0031965">
    <property type="term" value="C:nuclear membrane"/>
    <property type="evidence" value="ECO:0007669"/>
    <property type="project" value="UniProtKB-SubCell"/>
</dbReference>
<keyword evidence="6" id="KW-0812">Transmembrane</keyword>
<evidence type="ECO:0000313" key="13">
    <source>
        <dbReference type="Proteomes" id="UP000694564"/>
    </source>
</evidence>
<evidence type="ECO:0000256" key="4">
    <source>
        <dbReference type="ARBA" id="ARBA00021024"/>
    </source>
</evidence>
<dbReference type="PANTHER" id="PTHR20996">
    <property type="entry name" value="NUCLEAR ENVELOPE PHOSPHATASE-REGULATORY SUBUNIT 1"/>
    <property type="match status" value="1"/>
</dbReference>
<keyword evidence="9" id="KW-0472">Membrane</keyword>
<evidence type="ECO:0000256" key="8">
    <source>
        <dbReference type="ARBA" id="ARBA00023098"/>
    </source>
</evidence>
<keyword evidence="7" id="KW-1133">Transmembrane helix</keyword>
<dbReference type="GO" id="GO:0006629">
    <property type="term" value="P:lipid metabolic process"/>
    <property type="evidence" value="ECO:0007669"/>
    <property type="project" value="UniProtKB-KW"/>
</dbReference>
<dbReference type="Proteomes" id="UP000694564">
    <property type="component" value="Chromosome 17"/>
</dbReference>
<accession>A0A8D2D916</accession>
<protein>
    <recommendedName>
        <fullName evidence="4">Nuclear envelope phosphatase-regulatory subunit 1</fullName>
    </recommendedName>
    <alternativeName>
        <fullName evidence="11">Transmembrane protein 188</fullName>
    </alternativeName>
</protein>
<proteinExistence type="inferred from homology"/>
<evidence type="ECO:0000256" key="5">
    <source>
        <dbReference type="ARBA" id="ARBA00022490"/>
    </source>
</evidence>
<evidence type="ECO:0000256" key="6">
    <source>
        <dbReference type="ARBA" id="ARBA00022692"/>
    </source>
</evidence>
<reference evidence="12" key="1">
    <citation type="submission" date="2025-08" db="UniProtKB">
        <authorList>
            <consortium name="Ensembl"/>
        </authorList>
    </citation>
    <scope>IDENTIFICATION</scope>
</reference>